<dbReference type="InterPro" id="IPR000924">
    <property type="entry name" value="Glu/Gln-tRNA-synth"/>
</dbReference>
<keyword evidence="4" id="KW-0862">Zinc</keyword>
<evidence type="ECO:0000256" key="5">
    <source>
        <dbReference type="ARBA" id="ARBA00022840"/>
    </source>
</evidence>
<dbReference type="SUPFAM" id="SSF52374">
    <property type="entry name" value="Nucleotidylyl transferase"/>
    <property type="match status" value="1"/>
</dbReference>
<dbReference type="InterPro" id="IPR020058">
    <property type="entry name" value="Glu/Gln-tRNA-synth_Ib_cat-dom"/>
</dbReference>
<dbReference type="NCBIfam" id="NF004315">
    <property type="entry name" value="PRK05710.1-4"/>
    <property type="match status" value="1"/>
</dbReference>
<evidence type="ECO:0000313" key="10">
    <source>
        <dbReference type="Proteomes" id="UP000294662"/>
    </source>
</evidence>
<name>A0A4V2Z7Z7_9RHOB</name>
<protein>
    <submittedName>
        <fullName evidence="9">tRNA glutamyl-Q(34) synthetase GluQRS</fullName>
        <ecNumber evidence="9">6.1.1.-</ecNumber>
    </submittedName>
</protein>
<evidence type="ECO:0000256" key="7">
    <source>
        <dbReference type="RuleBase" id="RU363037"/>
    </source>
</evidence>
<comment type="similarity">
    <text evidence="7">Belongs to the class-I aminoacyl-tRNA synthetase family.</text>
</comment>
<dbReference type="PANTHER" id="PTHR43311">
    <property type="entry name" value="GLUTAMATE--TRNA LIGASE"/>
    <property type="match status" value="1"/>
</dbReference>
<keyword evidence="3 7" id="KW-0547">Nucleotide-binding</keyword>
<evidence type="ECO:0000313" key="9">
    <source>
        <dbReference type="EMBL" id="TDE38396.1"/>
    </source>
</evidence>
<keyword evidence="1 7" id="KW-0436">Ligase</keyword>
<dbReference type="PRINTS" id="PR00987">
    <property type="entry name" value="TRNASYNTHGLU"/>
</dbReference>
<keyword evidence="6 7" id="KW-0030">Aminoacyl-tRNA synthetase</keyword>
<accession>A0A4V2Z7Z7</accession>
<comment type="caution">
    <text evidence="9">The sequence shown here is derived from an EMBL/GenBank/DDBJ whole genome shotgun (WGS) entry which is preliminary data.</text>
</comment>
<dbReference type="RefSeq" id="WP_132828804.1">
    <property type="nucleotide sequence ID" value="NZ_SMFP01000005.1"/>
</dbReference>
<gene>
    <name evidence="9" type="ORF">E1B25_09740</name>
</gene>
<dbReference type="GO" id="GO:0005829">
    <property type="term" value="C:cytosol"/>
    <property type="evidence" value="ECO:0007669"/>
    <property type="project" value="TreeGrafter"/>
</dbReference>
<sequence length="282" mass="31479">MSFTTRFAPSPTGPLHLGHAYSALLAHDMAQDAAGRFLLRIEDIDQSRARPEWEMQIYQDLHWLGLSWPEPVMRQSERLPRYGVALDQLTALGLTYPCRCRRGDIEAAVGAPQEGVPQFGPDGRIYPGTCRARPMSEAGPEDVIRLNMEKATRALPPLSFTETGPAHAGTHRIDRDTLCHTVGDIVLARRQMGSSYHLSVVVDDADQGITHVVRGQDLFDATQIHVLLQHLLGFSTPRYHHHRLIRDDNGKRLAKRDDARAIARYRAEGVTPDEIRSMVGLG</sequence>
<evidence type="ECO:0000256" key="2">
    <source>
        <dbReference type="ARBA" id="ARBA00022723"/>
    </source>
</evidence>
<dbReference type="InterPro" id="IPR049940">
    <property type="entry name" value="GluQ/Sye"/>
</dbReference>
<dbReference type="Gene3D" id="3.40.50.620">
    <property type="entry name" value="HUPs"/>
    <property type="match status" value="1"/>
</dbReference>
<dbReference type="GO" id="GO:0005524">
    <property type="term" value="F:ATP binding"/>
    <property type="evidence" value="ECO:0007669"/>
    <property type="project" value="UniProtKB-KW"/>
</dbReference>
<dbReference type="Pfam" id="PF00749">
    <property type="entry name" value="tRNA-synt_1c"/>
    <property type="match status" value="1"/>
</dbReference>
<dbReference type="AlphaFoldDB" id="A0A4V2Z7Z7"/>
<dbReference type="Proteomes" id="UP000294662">
    <property type="component" value="Unassembled WGS sequence"/>
</dbReference>
<dbReference type="PROSITE" id="PS00178">
    <property type="entry name" value="AA_TRNA_LIGASE_I"/>
    <property type="match status" value="1"/>
</dbReference>
<keyword evidence="2" id="KW-0479">Metal-binding</keyword>
<proteinExistence type="inferred from homology"/>
<evidence type="ECO:0000256" key="3">
    <source>
        <dbReference type="ARBA" id="ARBA00022741"/>
    </source>
</evidence>
<dbReference type="OrthoDB" id="9807503at2"/>
<evidence type="ECO:0000259" key="8">
    <source>
        <dbReference type="Pfam" id="PF00749"/>
    </source>
</evidence>
<dbReference type="InterPro" id="IPR014729">
    <property type="entry name" value="Rossmann-like_a/b/a_fold"/>
</dbReference>
<reference evidence="9 10" key="1">
    <citation type="submission" date="2019-03" db="EMBL/GenBank/DDBJ databases">
        <authorList>
            <person name="Zhang S."/>
        </authorList>
    </citation>
    <scope>NUCLEOTIDE SEQUENCE [LARGE SCALE GENOMIC DNA]</scope>
    <source>
        <strain evidence="9 10">S4J41</strain>
    </source>
</reference>
<dbReference type="InterPro" id="IPR001412">
    <property type="entry name" value="aa-tRNA-synth_I_CS"/>
</dbReference>
<evidence type="ECO:0000256" key="6">
    <source>
        <dbReference type="ARBA" id="ARBA00023146"/>
    </source>
</evidence>
<feature type="domain" description="Glutamyl/glutaminyl-tRNA synthetase class Ib catalytic" evidence="8">
    <location>
        <begin position="4"/>
        <end position="279"/>
    </location>
</feature>
<evidence type="ECO:0000256" key="1">
    <source>
        <dbReference type="ARBA" id="ARBA00022598"/>
    </source>
</evidence>
<dbReference type="PANTHER" id="PTHR43311:SF1">
    <property type="entry name" value="GLUTAMYL-Q TRNA(ASP) SYNTHETASE"/>
    <property type="match status" value="1"/>
</dbReference>
<dbReference type="GO" id="GO:0004818">
    <property type="term" value="F:glutamate-tRNA ligase activity"/>
    <property type="evidence" value="ECO:0007669"/>
    <property type="project" value="TreeGrafter"/>
</dbReference>
<keyword evidence="5 7" id="KW-0067">ATP-binding</keyword>
<dbReference type="EC" id="6.1.1.-" evidence="9"/>
<keyword evidence="7" id="KW-0648">Protein biosynthesis</keyword>
<dbReference type="GO" id="GO:0006424">
    <property type="term" value="P:glutamyl-tRNA aminoacylation"/>
    <property type="evidence" value="ECO:0007669"/>
    <property type="project" value="TreeGrafter"/>
</dbReference>
<keyword evidence="10" id="KW-1185">Reference proteome</keyword>
<evidence type="ECO:0000256" key="4">
    <source>
        <dbReference type="ARBA" id="ARBA00022833"/>
    </source>
</evidence>
<dbReference type="EMBL" id="SMFP01000005">
    <property type="protein sequence ID" value="TDE38396.1"/>
    <property type="molecule type" value="Genomic_DNA"/>
</dbReference>
<organism evidence="9 10">
    <name type="scientific">Antarcticimicrobium sediminis</name>
    <dbReference type="NCBI Taxonomy" id="2546227"/>
    <lineage>
        <taxon>Bacteria</taxon>
        <taxon>Pseudomonadati</taxon>
        <taxon>Pseudomonadota</taxon>
        <taxon>Alphaproteobacteria</taxon>
        <taxon>Rhodobacterales</taxon>
        <taxon>Paracoccaceae</taxon>
        <taxon>Antarcticimicrobium</taxon>
    </lineage>
</organism>